<sequence length="1591" mass="169941">MLLSPNFTLASMPLSDNVCTCHQEHAVIEPDTSTDAVRSGAVHITTLSTMSNADNGTPKGDIGTVFRMQAVKAQVTQQLKASLAEFRRDDLVYRLPAPLSIMQPIIVLSGLQASAERIYVPRQRSLAVHKNSLTVTGGSGDYTWRVVDDHVVKITEKLNDNGGQSVSFSAVGKGATKVIITDTRLCYNTIAVEVHVVDIVEMHFVPIAIEIAAGETMVVPLRVTGQSQDGGKLTTFEACTSLPLTYTSDDESIFSIEGHSEVPTVVVLKDRRTNTPGNSGCTAVLVKANREGHTTLTAVYRDGSTMLTATLEIFAYFPLQVDSTNDEHQLVMGTTAHLRVSGGPLPWPLDQSKHVVDLIFDQDQELRGLEVVKDYHPIAVHRPGPNSSIQGFAWTLRCTALGTHDLQIVVGNQHAHMGFTTHVANVTTTVTCNLPSSLGQAPAFSAPQGLSIDTVPRHLQSDPQMAALAERCLGRTYMLTKTTNEFWIPVLAAGGEASPTEKADGVEGLYQFEYTSSDETIARVDTTNPERPTLVTLDKEGPVTITIRLTGVKDVDTSHQKLPTTSFSVHVVKPITASPRELHLYPNTTSKAFTLKHGSGIVHVYADDEAIARATLSNTGINSGTAEVLVQSAGKAGHTQVHATDVCFTPAQMKAATAMVTIHGIGKVEMRGCPSVAVQKPVFLYVKLLSDAGTPVGLHNMHVHERFTVHLDVGGSGLRLGADDPKVMTGEEELRFTLHGKAPGTYTVKAKVIAKGSSVVREAQYSVSVEAPLRFQMSERLFEGSEVPHALAGDRREHPSVHYHTSNEKVVAVSAKGVVSAVSAGVAQLTAVSEQKDPVSGAQCEISTAATTVTVVSLKSFGLVLPKFSVIKGARLPVHVMGSEGMTPMMFDRAGSLTFEWENESPDVLELRPRYHQAGVSLDNEGEISTEIYARGAGVGAIRVKMRHGNGRTAGEAVGYVHVVDPLTMKVASVPFPPTIVLPTNSVGEIITNKLLESCDVSVSAGAHVTHATKTKGSLIARTAAAEGESIVEVICTDDGTKNGDYQTVQRNAFPIDVRSVHFLLLVPASKAAIVPVGVDLCFSVVVRDRNGRAFTVLPNGGDALRVQSSNQGVVSVQTQAPSSASVDWSAECHVRVRTETAGRAVLRANWVGTQPSAVDYVHVTVGESETGLPTTLVLYPGSSLCLPLPKNKFHTYERERPYYLEEQPACPDGKKKYRATKKGKTSLALKSGRDVLSKVTVHVADVTTAQVSKTFNGNEITNSPGASYDFAVTFESEAGPFSPVIGCDTTQPSTHGYTSNVPYTCVFALAHLYSGSPYIDHATGATYCRATAIELPPQTAGQPQFGIAVEPLLLTVRTVGSKMPQISPVEVIKKKVVALTVPALAAQVVYSKVAYAMEAGQVFGNLTLTNAQFHEGVEPIAADPSVLQIVPAPVTMATSRVGTQSDTPSTARVYNLIAVQGAFNATTVVFESPRTAQELKVVLNAEDADSDSSVYAGDVHTPTSDCQGTGPHLSAPGIKQGGTRTNHSSNNNSGATSMVFMLVFMVGVAMMILFVVWNYLHGMNAANGMRMTPHVPRNAGSVQNPFNQPL</sequence>
<keyword evidence="2" id="KW-0472">Membrane</keyword>
<keyword evidence="2" id="KW-1133">Transmembrane helix</keyword>
<dbReference type="EMBL" id="KQ242335">
    <property type="protein sequence ID" value="KNC79280.1"/>
    <property type="molecule type" value="Genomic_DNA"/>
</dbReference>
<dbReference type="Pfam" id="PF24935">
    <property type="entry name" value="Ig_NUP210_6th"/>
    <property type="match status" value="1"/>
</dbReference>
<dbReference type="PANTHER" id="PTHR23019">
    <property type="entry name" value="NUCLEAR PORE MEMBRANE GLYCOPROTEIN GP210-RELATED"/>
    <property type="match status" value="1"/>
</dbReference>
<dbReference type="InterPro" id="IPR055099">
    <property type="entry name" value="Ig_NUP210_7th"/>
</dbReference>
<dbReference type="Proteomes" id="UP000054560">
    <property type="component" value="Unassembled WGS sequence"/>
</dbReference>
<organism evidence="6 7">
    <name type="scientific">Sphaeroforma arctica JP610</name>
    <dbReference type="NCBI Taxonomy" id="667725"/>
    <lineage>
        <taxon>Eukaryota</taxon>
        <taxon>Ichthyosporea</taxon>
        <taxon>Ichthyophonida</taxon>
        <taxon>Sphaeroforma</taxon>
    </lineage>
</organism>
<dbReference type="Pfam" id="PF26181">
    <property type="entry name" value="Ig_NUP210_13th"/>
    <property type="match status" value="1"/>
</dbReference>
<dbReference type="SUPFAM" id="SSF49373">
    <property type="entry name" value="Invasin/intimin cell-adhesion fragments"/>
    <property type="match status" value="1"/>
</dbReference>
<feature type="region of interest" description="Disordered" evidence="1">
    <location>
        <begin position="1493"/>
        <end position="1532"/>
    </location>
</feature>
<dbReference type="eggNOG" id="KOG1833">
    <property type="taxonomic scope" value="Eukaryota"/>
</dbReference>
<evidence type="ECO:0000313" key="6">
    <source>
        <dbReference type="EMBL" id="KNC79280.1"/>
    </source>
</evidence>
<dbReference type="Gene3D" id="2.60.40.1080">
    <property type="match status" value="1"/>
</dbReference>
<dbReference type="Pfam" id="PF26182">
    <property type="entry name" value="Ig_NUP210_5th"/>
    <property type="match status" value="1"/>
</dbReference>
<dbReference type="OrthoDB" id="361283at2759"/>
<name>A0A0L0FR84_9EUKA</name>
<evidence type="ECO:0000259" key="4">
    <source>
        <dbReference type="Pfam" id="PF24935"/>
    </source>
</evidence>
<dbReference type="Pfam" id="PF22962">
    <property type="entry name" value="Ig_NUP210_7th"/>
    <property type="match status" value="1"/>
</dbReference>
<feature type="domain" description="NUP210 Ig-like" evidence="5">
    <location>
        <begin position="864"/>
        <end position="948"/>
    </location>
</feature>
<gene>
    <name evidence="6" type="ORF">SARC_08323</name>
</gene>
<evidence type="ECO:0000256" key="2">
    <source>
        <dbReference type="SAM" id="Phobius"/>
    </source>
</evidence>
<accession>A0A0L0FR84</accession>
<feature type="domain" description="NUP210 Ig-like" evidence="4">
    <location>
        <begin position="202"/>
        <end position="301"/>
    </location>
</feature>
<dbReference type="InterPro" id="IPR008964">
    <property type="entry name" value="Invasin/intimin_cell_adhesion"/>
</dbReference>
<dbReference type="GO" id="GO:0005643">
    <property type="term" value="C:nuclear pore"/>
    <property type="evidence" value="ECO:0007669"/>
    <property type="project" value="TreeGrafter"/>
</dbReference>
<evidence type="ECO:0000256" key="1">
    <source>
        <dbReference type="SAM" id="MobiDB-lite"/>
    </source>
</evidence>
<proteinExistence type="predicted"/>
<keyword evidence="7" id="KW-1185">Reference proteome</keyword>
<evidence type="ECO:0000259" key="3">
    <source>
        <dbReference type="Pfam" id="PF22962"/>
    </source>
</evidence>
<feature type="transmembrane region" description="Helical" evidence="2">
    <location>
        <begin position="1539"/>
        <end position="1561"/>
    </location>
</feature>
<dbReference type="RefSeq" id="XP_014153182.1">
    <property type="nucleotide sequence ID" value="XM_014297707.1"/>
</dbReference>
<protein>
    <recommendedName>
        <fullName evidence="8">BIG2 domain-containing protein</fullName>
    </recommendedName>
</protein>
<dbReference type="InterPro" id="IPR045197">
    <property type="entry name" value="NUP210-like"/>
</dbReference>
<dbReference type="PANTHER" id="PTHR23019:SF0">
    <property type="entry name" value="NUCLEAR PORE MEMBRANE GLYCOPROTEIN 210"/>
    <property type="match status" value="1"/>
</dbReference>
<evidence type="ECO:0008006" key="8">
    <source>
        <dbReference type="Google" id="ProtNLM"/>
    </source>
</evidence>
<dbReference type="STRING" id="667725.A0A0L0FR84"/>
<dbReference type="InterPro" id="IPR056898">
    <property type="entry name" value="Ig_NUP210_6th"/>
</dbReference>
<evidence type="ECO:0000313" key="7">
    <source>
        <dbReference type="Proteomes" id="UP000054560"/>
    </source>
</evidence>
<dbReference type="InterPro" id="IPR058779">
    <property type="entry name" value="Ig_NUP210_13th"/>
</dbReference>
<feature type="compositionally biased region" description="Polar residues" evidence="1">
    <location>
        <begin position="1523"/>
        <end position="1532"/>
    </location>
</feature>
<feature type="domain" description="NUP210 Ig-like" evidence="3">
    <location>
        <begin position="324"/>
        <end position="432"/>
    </location>
</feature>
<reference evidence="6 7" key="1">
    <citation type="submission" date="2011-02" db="EMBL/GenBank/DDBJ databases">
        <title>The Genome Sequence of Sphaeroforma arctica JP610.</title>
        <authorList>
            <consortium name="The Broad Institute Genome Sequencing Platform"/>
            <person name="Russ C."/>
            <person name="Cuomo C."/>
            <person name="Young S.K."/>
            <person name="Zeng Q."/>
            <person name="Gargeya S."/>
            <person name="Alvarado L."/>
            <person name="Berlin A."/>
            <person name="Chapman S.B."/>
            <person name="Chen Z."/>
            <person name="Freedman E."/>
            <person name="Gellesch M."/>
            <person name="Goldberg J."/>
            <person name="Griggs A."/>
            <person name="Gujja S."/>
            <person name="Heilman E."/>
            <person name="Heiman D."/>
            <person name="Howarth C."/>
            <person name="Mehta T."/>
            <person name="Neiman D."/>
            <person name="Pearson M."/>
            <person name="Roberts A."/>
            <person name="Saif S."/>
            <person name="Shea T."/>
            <person name="Shenoy N."/>
            <person name="Sisk P."/>
            <person name="Stolte C."/>
            <person name="Sykes S."/>
            <person name="White J."/>
            <person name="Yandava C."/>
            <person name="Burger G."/>
            <person name="Gray M.W."/>
            <person name="Holland P.W.H."/>
            <person name="King N."/>
            <person name="Lang F.B.F."/>
            <person name="Roger A.J."/>
            <person name="Ruiz-Trillo I."/>
            <person name="Haas B."/>
            <person name="Nusbaum C."/>
            <person name="Birren B."/>
        </authorList>
    </citation>
    <scope>NUCLEOTIDE SEQUENCE [LARGE SCALE GENOMIC DNA]</scope>
    <source>
        <strain evidence="6 7">JP610</strain>
    </source>
</reference>
<keyword evidence="2" id="KW-0812">Transmembrane</keyword>
<evidence type="ECO:0000259" key="5">
    <source>
        <dbReference type="Pfam" id="PF26181"/>
    </source>
</evidence>
<dbReference type="GeneID" id="25908827"/>